<feature type="binding site" evidence="9">
    <location>
        <position position="190"/>
    </location>
    <ligand>
        <name>urate</name>
        <dbReference type="ChEBI" id="CHEBI:17775"/>
    </ligand>
</feature>
<feature type="binding site" evidence="9">
    <location>
        <position position="65"/>
    </location>
    <ligand>
        <name>O2</name>
        <dbReference type="ChEBI" id="CHEBI:15379"/>
    </ligand>
</feature>
<feature type="active site" description="Charge relay system" evidence="8">
    <location>
        <position position="65"/>
    </location>
</feature>
<feature type="binding site" evidence="9">
    <location>
        <position position="190"/>
    </location>
    <ligand>
        <name>5-hydroxyisourate</name>
        <dbReference type="ChEBI" id="CHEBI:18072"/>
    </ligand>
</feature>
<feature type="binding site" evidence="9">
    <location>
        <position position="65"/>
    </location>
    <ligand>
        <name>5-hydroxyisourate</name>
        <dbReference type="ChEBI" id="CHEBI:18072"/>
    </ligand>
</feature>
<dbReference type="EMBL" id="ALBS01000217">
    <property type="protein sequence ID" value="EJT47986.1"/>
    <property type="molecule type" value="Genomic_DNA"/>
</dbReference>
<gene>
    <name evidence="11" type="ORF">A1Q1_03024</name>
</gene>
<dbReference type="NCBIfam" id="TIGR03383">
    <property type="entry name" value="urate_oxi"/>
    <property type="match status" value="1"/>
</dbReference>
<dbReference type="Gene3D" id="3.10.270.10">
    <property type="entry name" value="Urate Oxidase"/>
    <property type="match status" value="1"/>
</dbReference>
<evidence type="ECO:0000256" key="10">
    <source>
        <dbReference type="RuleBase" id="RU004455"/>
    </source>
</evidence>
<reference evidence="11 12" key="1">
    <citation type="journal article" date="2012" name="Eukaryot. Cell">
        <title>Draft genome sequence of CBS 2479, the standard type strain of Trichosporon asahii.</title>
        <authorList>
            <person name="Yang R.Y."/>
            <person name="Li H.T."/>
            <person name="Zhu H."/>
            <person name="Zhou G.P."/>
            <person name="Wang M."/>
            <person name="Wang L."/>
        </authorList>
    </citation>
    <scope>NUCLEOTIDE SEQUENCE [LARGE SCALE GENOMIC DNA]</scope>
    <source>
        <strain evidence="12">ATCC 90039 / CBS 2479 / JCM 2466 / KCTC 7840 / NCYC 2677 / UAMH 7654</strain>
    </source>
</reference>
<evidence type="ECO:0000256" key="5">
    <source>
        <dbReference type="ARBA" id="ARBA00023002"/>
    </source>
</evidence>
<comment type="pathway">
    <text evidence="2 7">Purine metabolism; urate degradation; (S)-allantoin from urate: step 1/3.</text>
</comment>
<comment type="caution">
    <text evidence="11">The sequence shown here is derived from an EMBL/GenBank/DDBJ whole genome shotgun (WGS) entry which is preliminary data.</text>
</comment>
<dbReference type="HOGENOM" id="CLU_048151_0_0_1"/>
<accession>J5SX73</accession>
<dbReference type="GO" id="GO:0006145">
    <property type="term" value="P:purine nucleobase catabolic process"/>
    <property type="evidence" value="ECO:0007669"/>
    <property type="project" value="TreeGrafter"/>
</dbReference>
<comment type="subcellular location">
    <subcellularLocation>
        <location evidence="1 7">Peroxisome</location>
    </subcellularLocation>
</comment>
<organism evidence="11 12">
    <name type="scientific">Trichosporon asahii var. asahii (strain ATCC 90039 / CBS 2479 / JCM 2466 / KCTC 7840 / NBRC 103889/ NCYC 2677 / UAMH 7654)</name>
    <name type="common">Yeast</name>
    <dbReference type="NCBI Taxonomy" id="1186058"/>
    <lineage>
        <taxon>Eukaryota</taxon>
        <taxon>Fungi</taxon>
        <taxon>Dikarya</taxon>
        <taxon>Basidiomycota</taxon>
        <taxon>Agaricomycotina</taxon>
        <taxon>Tremellomycetes</taxon>
        <taxon>Trichosporonales</taxon>
        <taxon>Trichosporonaceae</taxon>
        <taxon>Trichosporon</taxon>
    </lineage>
</organism>
<feature type="binding site" evidence="9">
    <location>
        <position position="247"/>
    </location>
    <ligand>
        <name>5-hydroxyisourate</name>
        <dbReference type="ChEBI" id="CHEBI:18072"/>
    </ligand>
</feature>
<comment type="function">
    <text evidence="7 10">Catalyzes the oxidation of uric acid to 5-hydroxyisourate, which is further processed to form (S)-allantoin.</text>
</comment>
<evidence type="ECO:0000256" key="7">
    <source>
        <dbReference type="PIRNR" id="PIRNR000241"/>
    </source>
</evidence>
<evidence type="ECO:0000256" key="6">
    <source>
        <dbReference type="ARBA" id="ARBA00023140"/>
    </source>
</evidence>
<evidence type="ECO:0000256" key="1">
    <source>
        <dbReference type="ARBA" id="ARBA00004275"/>
    </source>
</evidence>
<feature type="binding site" evidence="9">
    <location>
        <position position="248"/>
    </location>
    <ligand>
        <name>5-hydroxyisourate</name>
        <dbReference type="ChEBI" id="CHEBI:18072"/>
    </ligand>
</feature>
<dbReference type="Pfam" id="PF01014">
    <property type="entry name" value="Uricase"/>
    <property type="match status" value="2"/>
</dbReference>
<keyword evidence="4 7" id="KW-0659">Purine metabolism</keyword>
<dbReference type="PIRSF" id="PIRSF000241">
    <property type="entry name" value="Urate_oxidase"/>
    <property type="match status" value="1"/>
</dbReference>
<dbReference type="PANTHER" id="PTHR42874">
    <property type="entry name" value="URICASE"/>
    <property type="match status" value="1"/>
</dbReference>
<feature type="binding site" evidence="9">
    <location>
        <position position="274"/>
    </location>
    <ligand>
        <name>urate</name>
        <dbReference type="ChEBI" id="CHEBI:17775"/>
    </ligand>
</feature>
<dbReference type="PRINTS" id="PR00093">
    <property type="entry name" value="URICASE"/>
</dbReference>
<feature type="binding site" evidence="9">
    <location>
        <position position="173"/>
    </location>
    <ligand>
        <name>urate</name>
        <dbReference type="ChEBI" id="CHEBI:17775"/>
    </ligand>
</feature>
<protein>
    <recommendedName>
        <fullName evidence="7 10">Uricase</fullName>
        <ecNumber evidence="7 10">1.7.3.3</ecNumber>
    </recommendedName>
    <alternativeName>
        <fullName evidence="7">Urate oxidase</fullName>
    </alternativeName>
</protein>
<feature type="active site" description="Charge relay system" evidence="8">
    <location>
        <position position="16"/>
    </location>
</feature>
<feature type="binding site" evidence="9">
    <location>
        <position position="66"/>
    </location>
    <ligand>
        <name>5-hydroxyisourate</name>
        <dbReference type="ChEBI" id="CHEBI:18072"/>
    </ligand>
</feature>
<feature type="binding site" evidence="9">
    <location>
        <position position="248"/>
    </location>
    <ligand>
        <name>urate</name>
        <dbReference type="ChEBI" id="CHEBI:17775"/>
    </ligand>
</feature>
<feature type="binding site" evidence="9">
    <location>
        <position position="274"/>
    </location>
    <ligand>
        <name>O2</name>
        <dbReference type="ChEBI" id="CHEBI:15379"/>
    </ligand>
</feature>
<evidence type="ECO:0000313" key="11">
    <source>
        <dbReference type="EMBL" id="EJT47986.1"/>
    </source>
</evidence>
<evidence type="ECO:0000313" key="12">
    <source>
        <dbReference type="Proteomes" id="UP000002748"/>
    </source>
</evidence>
<dbReference type="InterPro" id="IPR002042">
    <property type="entry name" value="Uricase"/>
</dbReference>
<sequence>MSDGQPGYIESHRYGKDLVKVLRVVREKKNGKEIHHCIEYTVRALLDGAITTSYTKADNTCVVTTDTCKNTVNYYAKTSPYVLDPAAFALHLGTHFVTRYDHITRAYIDLYTKKWSRIPVEGQPHKWAFVHDGDEKQTVSLVVDGREGKDKLKADLKMGLKDLLVMKTSGSAFENFYQDELTTLAPVADRIFSTSVTTEYSVPLPANIPLSMKTVGDIAAKLNFPRISATVLKDTLEVFATDESPSVQATLYNTAQRVLTHCPAVQDIRYSLPNKHYIAVNLNAFKLDNGLGYEGGAEVFWPASDPSGLIEAKIARKEKAKL</sequence>
<comment type="similarity">
    <text evidence="3 7 10">Belongs to the uricase family.</text>
</comment>
<evidence type="ECO:0000256" key="3">
    <source>
        <dbReference type="ARBA" id="ARBA00009760"/>
    </source>
</evidence>
<name>J5SX73_TRIAS</name>
<dbReference type="SUPFAM" id="SSF55620">
    <property type="entry name" value="Tetrahydrobiopterin biosynthesis enzymes-like"/>
    <property type="match status" value="2"/>
</dbReference>
<keyword evidence="6 7" id="KW-0576">Peroxisome</keyword>
<dbReference type="GO" id="GO:0019628">
    <property type="term" value="P:urate catabolic process"/>
    <property type="evidence" value="ECO:0007669"/>
    <property type="project" value="UniProtKB-UniPathway"/>
</dbReference>
<dbReference type="EC" id="1.7.3.3" evidence="7 10"/>
<keyword evidence="5 7" id="KW-0560">Oxidoreductase</keyword>
<dbReference type="GO" id="GO:0004846">
    <property type="term" value="F:urate oxidase activity"/>
    <property type="evidence" value="ECO:0007669"/>
    <property type="project" value="UniProtKB-EC"/>
</dbReference>
<feature type="active site" description="Charge relay system" evidence="8">
    <location>
        <position position="276"/>
    </location>
</feature>
<comment type="catalytic activity">
    <reaction evidence="7 10">
        <text>urate + O2 + H2O = 5-hydroxyisourate + H2O2</text>
        <dbReference type="Rhea" id="RHEA:21368"/>
        <dbReference type="ChEBI" id="CHEBI:15377"/>
        <dbReference type="ChEBI" id="CHEBI:15379"/>
        <dbReference type="ChEBI" id="CHEBI:16240"/>
        <dbReference type="ChEBI" id="CHEBI:17775"/>
        <dbReference type="ChEBI" id="CHEBI:18072"/>
        <dbReference type="EC" id="1.7.3.3"/>
    </reaction>
</comment>
<dbReference type="GeneID" id="25986537"/>
<feature type="binding site" evidence="9">
    <location>
        <position position="274"/>
    </location>
    <ligand>
        <name>5-hydroxyisourate</name>
        <dbReference type="ChEBI" id="CHEBI:18072"/>
    </ligand>
</feature>
<dbReference type="AlphaFoldDB" id="J5SX73"/>
<dbReference type="VEuPathDB" id="FungiDB:A1Q1_03024"/>
<evidence type="ECO:0000256" key="9">
    <source>
        <dbReference type="PIRSR" id="PIRSR000241-2"/>
    </source>
</evidence>
<feature type="binding site" evidence="9">
    <location>
        <position position="173"/>
    </location>
    <ligand>
        <name>5-hydroxyisourate</name>
        <dbReference type="ChEBI" id="CHEBI:18072"/>
    </ligand>
</feature>
<feature type="binding site" evidence="9">
    <location>
        <position position="66"/>
    </location>
    <ligand>
        <name>urate</name>
        <dbReference type="ChEBI" id="CHEBI:17775"/>
    </ligand>
</feature>
<dbReference type="KEGG" id="tasa:A1Q1_03024"/>
<evidence type="ECO:0000256" key="2">
    <source>
        <dbReference type="ARBA" id="ARBA00004831"/>
    </source>
</evidence>
<evidence type="ECO:0000256" key="4">
    <source>
        <dbReference type="ARBA" id="ARBA00022631"/>
    </source>
</evidence>
<dbReference type="UniPathway" id="UPA00394">
    <property type="reaction ID" value="UER00650"/>
</dbReference>
<feature type="binding site" evidence="9">
    <location>
        <position position="65"/>
    </location>
    <ligand>
        <name>urate</name>
        <dbReference type="ChEBI" id="CHEBI:17775"/>
    </ligand>
</feature>
<dbReference type="FunFam" id="3.10.270.10:FF:000001">
    <property type="entry name" value="Uricase"/>
    <property type="match status" value="1"/>
</dbReference>
<dbReference type="GO" id="GO:0005777">
    <property type="term" value="C:peroxisome"/>
    <property type="evidence" value="ECO:0007669"/>
    <property type="project" value="UniProtKB-SubCell"/>
</dbReference>
<dbReference type="PANTHER" id="PTHR42874:SF1">
    <property type="entry name" value="URICASE"/>
    <property type="match status" value="1"/>
</dbReference>
<dbReference type="RefSeq" id="XP_014179728.1">
    <property type="nucleotide sequence ID" value="XM_014324253.1"/>
</dbReference>
<evidence type="ECO:0000256" key="8">
    <source>
        <dbReference type="PIRSR" id="PIRSR000241-1"/>
    </source>
</evidence>
<dbReference type="Proteomes" id="UP000002748">
    <property type="component" value="Unassembled WGS sequence"/>
</dbReference>
<proteinExistence type="inferred from homology"/>
<feature type="binding site" evidence="9">
    <location>
        <position position="247"/>
    </location>
    <ligand>
        <name>urate</name>
        <dbReference type="ChEBI" id="CHEBI:17775"/>
    </ligand>
</feature>
<dbReference type="OrthoDB" id="9992118at2759"/>